<keyword evidence="2" id="KW-0732">Signal</keyword>
<sequence>MKTAALLTTALLLSACATLPAPVPPQPAEPAKPSVPYPSLDMQAQIDSLGIQVARLENQLESLHTRIQQLERQSSAPRAAAAAPRRPPVAGSVETLPAATPNTNSAEQRYQQAQQQYRSGNYAAAITLLRHAESGGNGGDTARQSMYLLLQSHQRLANCESVINIGNRYANRFRSSAQAPEALYSVAQCQTRLQQRDIARDTWRRLIQIYPDSPAAKRAYRQMNPR</sequence>
<evidence type="ECO:0000256" key="2">
    <source>
        <dbReference type="SAM" id="SignalP"/>
    </source>
</evidence>
<feature type="region of interest" description="Disordered" evidence="1">
    <location>
        <begin position="69"/>
        <end position="111"/>
    </location>
</feature>
<dbReference type="InterPro" id="IPR019734">
    <property type="entry name" value="TPR_rpt"/>
</dbReference>
<evidence type="ECO:0000313" key="4">
    <source>
        <dbReference type="EMBL" id="UOO80495.1"/>
    </source>
</evidence>
<dbReference type="EMBL" id="SLXE01000002">
    <property type="protein sequence ID" value="TCP10123.1"/>
    <property type="molecule type" value="Genomic_DNA"/>
</dbReference>
<evidence type="ECO:0000256" key="1">
    <source>
        <dbReference type="SAM" id="MobiDB-lite"/>
    </source>
</evidence>
<keyword evidence="5" id="KW-1185">Reference proteome</keyword>
<reference evidence="4" key="2">
    <citation type="submission" date="2021-12" db="EMBL/GenBank/DDBJ databases">
        <authorList>
            <person name="Veyrier F.J."/>
        </authorList>
    </citation>
    <scope>NUCLEOTIDE SEQUENCE</scope>
    <source>
        <strain evidence="4">1258/02</strain>
    </source>
</reference>
<gene>
    <name evidence="3" type="ORF">EV680_10218</name>
    <name evidence="4" type="ORF">LVJ78_05745</name>
</gene>
<dbReference type="AlphaFoldDB" id="A0AAE9GVA9"/>
<dbReference type="Pfam" id="PF13174">
    <property type="entry name" value="TPR_6"/>
    <property type="match status" value="1"/>
</dbReference>
<reference evidence="3 5" key="1">
    <citation type="submission" date="2019-03" db="EMBL/GenBank/DDBJ databases">
        <title>Genomic Encyclopedia of Type Strains, Phase IV (KMG-IV): sequencing the most valuable type-strain genomes for metagenomic binning, comparative biology and taxonomic classification.</title>
        <authorList>
            <person name="Goeker M."/>
        </authorList>
    </citation>
    <scope>NUCLEOTIDE SEQUENCE [LARGE SCALE GENOMIC DNA]</scope>
    <source>
        <strain evidence="3 5">DSM 17474</strain>
    </source>
</reference>
<proteinExistence type="predicted"/>
<dbReference type="SUPFAM" id="SSF48452">
    <property type="entry name" value="TPR-like"/>
    <property type="match status" value="1"/>
</dbReference>
<protein>
    <submittedName>
        <fullName evidence="4">Tetratricopeptide repeat protein</fullName>
    </submittedName>
    <submittedName>
        <fullName evidence="3">TolA-binding protein</fullName>
    </submittedName>
</protein>
<evidence type="ECO:0000313" key="5">
    <source>
        <dbReference type="Proteomes" id="UP000294721"/>
    </source>
</evidence>
<dbReference type="Gene3D" id="1.25.40.10">
    <property type="entry name" value="Tetratricopeptide repeat domain"/>
    <property type="match status" value="1"/>
</dbReference>
<evidence type="ECO:0000313" key="6">
    <source>
        <dbReference type="Proteomes" id="UP000829756"/>
    </source>
</evidence>
<dbReference type="KEGG" id="usu:LVJ78_05745"/>
<dbReference type="Proteomes" id="UP000294721">
    <property type="component" value="Unassembled WGS sequence"/>
</dbReference>
<dbReference type="PROSITE" id="PS51257">
    <property type="entry name" value="PROKAR_LIPOPROTEIN"/>
    <property type="match status" value="1"/>
</dbReference>
<evidence type="ECO:0000313" key="3">
    <source>
        <dbReference type="EMBL" id="TCP10123.1"/>
    </source>
</evidence>
<dbReference type="EMBL" id="CP091507">
    <property type="protein sequence ID" value="UOO80495.1"/>
    <property type="molecule type" value="Genomic_DNA"/>
</dbReference>
<organism evidence="4 6">
    <name type="scientific">Uruburuella suis</name>
    <dbReference type="NCBI Taxonomy" id="252130"/>
    <lineage>
        <taxon>Bacteria</taxon>
        <taxon>Pseudomonadati</taxon>
        <taxon>Pseudomonadota</taxon>
        <taxon>Betaproteobacteria</taxon>
        <taxon>Neisseriales</taxon>
        <taxon>Neisseriaceae</taxon>
        <taxon>Uruburuella</taxon>
    </lineage>
</organism>
<name>A0AAE9GVA9_9NEIS</name>
<feature type="signal peptide" evidence="2">
    <location>
        <begin position="1"/>
        <end position="20"/>
    </location>
</feature>
<accession>A0AAE9GVA9</accession>
<feature type="chain" id="PRO_5042023205" evidence="2">
    <location>
        <begin position="21"/>
        <end position="226"/>
    </location>
</feature>
<dbReference type="InterPro" id="IPR011990">
    <property type="entry name" value="TPR-like_helical_dom_sf"/>
</dbReference>
<dbReference type="RefSeq" id="WP_132952301.1">
    <property type="nucleotide sequence ID" value="NZ_CALJUB010000037.1"/>
</dbReference>
<reference evidence="4" key="3">
    <citation type="journal article" date="2022" name="Res Sq">
        <title>Evolution of multicellular longitudinally dividing oral cavity symbionts (Neisseriaceae).</title>
        <authorList>
            <person name="Nyongesa S."/>
            <person name="Weber P."/>
            <person name="Bernet E."/>
            <person name="Pullido F."/>
            <person name="Nieckarz M."/>
            <person name="Delaby M."/>
            <person name="Nieves C."/>
            <person name="Viehboeck T."/>
            <person name="Krause N."/>
            <person name="Rivera-Millot A."/>
            <person name="Nakamura A."/>
            <person name="Vischer N."/>
            <person name="VanNieuwenhze M."/>
            <person name="Brun Y."/>
            <person name="Cava F."/>
            <person name="Bulgheresi S."/>
            <person name="Veyrier F."/>
        </authorList>
    </citation>
    <scope>NUCLEOTIDE SEQUENCE</scope>
    <source>
        <strain evidence="4">1258/02</strain>
    </source>
</reference>
<dbReference type="Proteomes" id="UP000829756">
    <property type="component" value="Chromosome"/>
</dbReference>